<comment type="caution">
    <text evidence="2">The sequence shown here is derived from an EMBL/GenBank/DDBJ whole genome shotgun (WGS) entry which is preliminary data.</text>
</comment>
<dbReference type="PANTHER" id="PTHR39369:SF6">
    <property type="entry name" value="LIN-24 (TWENTY-FOUR) LIKE"/>
    <property type="match status" value="1"/>
</dbReference>
<dbReference type="CDD" id="cd20237">
    <property type="entry name" value="PFM_LIN24-like"/>
    <property type="match status" value="1"/>
</dbReference>
<dbReference type="EMBL" id="CAJNOL010000372">
    <property type="protein sequence ID" value="CAF1033901.1"/>
    <property type="molecule type" value="Genomic_DNA"/>
</dbReference>
<keyword evidence="3" id="KW-1185">Reference proteome</keyword>
<evidence type="ECO:0000256" key="1">
    <source>
        <dbReference type="SAM" id="MobiDB-lite"/>
    </source>
</evidence>
<name>A0A814J6M6_9BILA</name>
<evidence type="ECO:0000313" key="3">
    <source>
        <dbReference type="Proteomes" id="UP000663870"/>
    </source>
</evidence>
<dbReference type="Gene3D" id="2.170.15.10">
    <property type="entry name" value="Proaerolysin, chain A, domain 3"/>
    <property type="match status" value="1"/>
</dbReference>
<evidence type="ECO:0000313" key="2">
    <source>
        <dbReference type="EMBL" id="CAF1033901.1"/>
    </source>
</evidence>
<dbReference type="PANTHER" id="PTHR39369">
    <property type="entry name" value="LIN-24 (TWENTY-FOUR) LIKE"/>
    <property type="match status" value="1"/>
</dbReference>
<dbReference type="AlphaFoldDB" id="A0A814J6M6"/>
<organism evidence="2 3">
    <name type="scientific">Rotaria sordida</name>
    <dbReference type="NCBI Taxonomy" id="392033"/>
    <lineage>
        <taxon>Eukaryota</taxon>
        <taxon>Metazoa</taxon>
        <taxon>Spiralia</taxon>
        <taxon>Gnathifera</taxon>
        <taxon>Rotifera</taxon>
        <taxon>Eurotatoria</taxon>
        <taxon>Bdelloidea</taxon>
        <taxon>Philodinida</taxon>
        <taxon>Philodinidae</taxon>
        <taxon>Rotaria</taxon>
    </lineage>
</organism>
<reference evidence="2" key="1">
    <citation type="submission" date="2021-02" db="EMBL/GenBank/DDBJ databases">
        <authorList>
            <person name="Nowell W R."/>
        </authorList>
    </citation>
    <scope>NUCLEOTIDE SEQUENCE</scope>
</reference>
<feature type="region of interest" description="Disordered" evidence="1">
    <location>
        <begin position="1"/>
        <end position="34"/>
    </location>
</feature>
<protein>
    <submittedName>
        <fullName evidence="2">Uncharacterized protein</fullName>
    </submittedName>
</protein>
<proteinExistence type="predicted"/>
<sequence length="338" mass="39290">MKKKRNSSFAIPYGTSHSNSISDESPRMNRQTISSSTKMGLVNLRDLVESSAHRWYKENEKDTMKAKWGKTYNWKELIKEIDWRSLKVRHDPVIYTDIETPGTPKNHILFRSTFLNDTNREQEYNLKAERRTVSRCAFSIFEGYTTEQCASLELEVPLPKCVLEASTGFRREYTLEQSKDKQIEEELTWSVESNITIPCMSQTTAELVVQEDEYHGTFEIKSYFFGEIRVKVYKDSQELLTLEFGDLEDLFPRDKGFRKDTRGLYRVTRGECRARFGVSQKVELHAKLLPGADLYIRQSQQQNSIDQENDSRRNSLKDIPSITAPLTIHREIVNGTNT</sequence>
<accession>A0A814J6M6</accession>
<dbReference type="SUPFAM" id="SSF56973">
    <property type="entry name" value="Aerolisin/ETX pore-forming domain"/>
    <property type="match status" value="1"/>
</dbReference>
<feature type="compositionally biased region" description="Polar residues" evidence="1">
    <location>
        <begin position="15"/>
        <end position="34"/>
    </location>
</feature>
<dbReference type="Proteomes" id="UP000663870">
    <property type="component" value="Unassembled WGS sequence"/>
</dbReference>
<gene>
    <name evidence="2" type="ORF">JXQ802_LOCUS15788</name>
</gene>